<dbReference type="Gene3D" id="3.40.1350.10">
    <property type="match status" value="1"/>
</dbReference>
<name>A0A1I2X839_9HYPH</name>
<reference evidence="2" key="1">
    <citation type="submission" date="2016-10" db="EMBL/GenBank/DDBJ databases">
        <authorList>
            <person name="Varghese N."/>
            <person name="Submissions S."/>
        </authorList>
    </citation>
    <scope>NUCLEOTIDE SEQUENCE [LARGE SCALE GENOMIC DNA]</scope>
    <source>
        <strain evidence="2">Gh-105</strain>
    </source>
</reference>
<dbReference type="AlphaFoldDB" id="A0A1I2X839"/>
<evidence type="ECO:0000313" key="1">
    <source>
        <dbReference type="EMBL" id="SFH08876.1"/>
    </source>
</evidence>
<proteinExistence type="predicted"/>
<dbReference type="GO" id="GO:0003676">
    <property type="term" value="F:nucleic acid binding"/>
    <property type="evidence" value="ECO:0007669"/>
    <property type="project" value="InterPro"/>
</dbReference>
<evidence type="ECO:0000313" key="2">
    <source>
        <dbReference type="Proteomes" id="UP000199229"/>
    </source>
</evidence>
<gene>
    <name evidence="1" type="ORF">SAMN05192565_13314</name>
</gene>
<evidence type="ECO:0008006" key="3">
    <source>
        <dbReference type="Google" id="ProtNLM"/>
    </source>
</evidence>
<dbReference type="EMBL" id="FOPM01000033">
    <property type="protein sequence ID" value="SFH08876.1"/>
    <property type="molecule type" value="Genomic_DNA"/>
</dbReference>
<dbReference type="RefSeq" id="WP_091975048.1">
    <property type="nucleotide sequence ID" value="NZ_FOPM01000033.1"/>
</dbReference>
<protein>
    <recommendedName>
        <fullName evidence="3">DUF4268 domain-containing protein</fullName>
    </recommendedName>
</protein>
<accession>A0A1I2X839</accession>
<dbReference type="OrthoDB" id="570199at2"/>
<keyword evidence="2" id="KW-1185">Reference proteome</keyword>
<sequence>MSGAVEFGRLQDVTVRQAWTHEALGFTPWLAQNLDRLGEALGVKLEHVESEVAVTRFAADILARNVTDGTNVLIENQLEVSDHGHLGQILTYLAGLDAHTVVWVAPEFREAHLSAIRWLNRHTSAEFAFFAVKLRVVRIGDSPLAPLFDILERPNDWEKRLQDTVRQGSERGPVGDRRHAFWSAYCNQVSAEAARGKPNAAFYRWAPVGETGLFLSRFLADRYVGLCIRGPRGTPVATVAERLAPVSEPLAARLGVAFDPGADYLFIKTIPASYVDPADRDRLIAWLATETERYAATLIDLLGETH</sequence>
<dbReference type="InterPro" id="IPR011856">
    <property type="entry name" value="tRNA_endonuc-like_dom_sf"/>
</dbReference>
<dbReference type="Proteomes" id="UP000199229">
    <property type="component" value="Unassembled WGS sequence"/>
</dbReference>
<dbReference type="STRING" id="582675.SAMN05192565_13314"/>
<organism evidence="1 2">
    <name type="scientific">Methylobacterium gossipiicola</name>
    <dbReference type="NCBI Taxonomy" id="582675"/>
    <lineage>
        <taxon>Bacteria</taxon>
        <taxon>Pseudomonadati</taxon>
        <taxon>Pseudomonadota</taxon>
        <taxon>Alphaproteobacteria</taxon>
        <taxon>Hyphomicrobiales</taxon>
        <taxon>Methylobacteriaceae</taxon>
        <taxon>Methylobacterium</taxon>
    </lineage>
</organism>